<name>A0A9Q0M519_BLOTA</name>
<dbReference type="GO" id="GO:0008126">
    <property type="term" value="F:acetylesterase activity"/>
    <property type="evidence" value="ECO:0007669"/>
    <property type="project" value="TreeGrafter"/>
</dbReference>
<evidence type="ECO:0000259" key="3">
    <source>
        <dbReference type="Pfam" id="PF00561"/>
    </source>
</evidence>
<comment type="caution">
    <text evidence="4">The sequence shown here is derived from an EMBL/GenBank/DDBJ whole genome shotgun (WGS) entry which is preliminary data.</text>
</comment>
<dbReference type="GO" id="GO:0047372">
    <property type="term" value="F:monoacylglycerol lipase activity"/>
    <property type="evidence" value="ECO:0007669"/>
    <property type="project" value="TreeGrafter"/>
</dbReference>
<dbReference type="InterPro" id="IPR050960">
    <property type="entry name" value="AB_hydrolase_4_sf"/>
</dbReference>
<evidence type="ECO:0000256" key="2">
    <source>
        <dbReference type="PIRSR" id="PIRSR005211-1"/>
    </source>
</evidence>
<proteinExistence type="inferred from homology"/>
<feature type="active site" description="Charge relay system" evidence="2">
    <location>
        <position position="303"/>
    </location>
</feature>
<dbReference type="InterPro" id="IPR000073">
    <property type="entry name" value="AB_hydrolase_1"/>
</dbReference>
<dbReference type="GO" id="GO:0051793">
    <property type="term" value="P:medium-chain fatty acid catabolic process"/>
    <property type="evidence" value="ECO:0007669"/>
    <property type="project" value="TreeGrafter"/>
</dbReference>
<dbReference type="AlphaFoldDB" id="A0A9Q0M519"/>
<feature type="domain" description="AB hydrolase-1" evidence="3">
    <location>
        <begin position="99"/>
        <end position="218"/>
    </location>
</feature>
<evidence type="ECO:0000256" key="1">
    <source>
        <dbReference type="ARBA" id="ARBA00010884"/>
    </source>
</evidence>
<dbReference type="SUPFAM" id="SSF53474">
    <property type="entry name" value="alpha/beta-Hydrolases"/>
    <property type="match status" value="1"/>
</dbReference>
<gene>
    <name evidence="4" type="ORF">RDWZM_005248</name>
</gene>
<dbReference type="PIRSF" id="PIRSF005211">
    <property type="entry name" value="Ab_hydro_YheT"/>
    <property type="match status" value="1"/>
</dbReference>
<comment type="similarity">
    <text evidence="1">Belongs to the AB hydrolase superfamily. AB hydrolase 4 family.</text>
</comment>
<dbReference type="PANTHER" id="PTHR10794:SF63">
    <property type="entry name" value="ALPHA_BETA HYDROLASE 1, ISOFORM A"/>
    <property type="match status" value="1"/>
</dbReference>
<dbReference type="InterPro" id="IPR029058">
    <property type="entry name" value="AB_hydrolase_fold"/>
</dbReference>
<organism evidence="4 5">
    <name type="scientific">Blomia tropicalis</name>
    <name type="common">Mite</name>
    <dbReference type="NCBI Taxonomy" id="40697"/>
    <lineage>
        <taxon>Eukaryota</taxon>
        <taxon>Metazoa</taxon>
        <taxon>Ecdysozoa</taxon>
        <taxon>Arthropoda</taxon>
        <taxon>Chelicerata</taxon>
        <taxon>Arachnida</taxon>
        <taxon>Acari</taxon>
        <taxon>Acariformes</taxon>
        <taxon>Sarcoptiformes</taxon>
        <taxon>Astigmata</taxon>
        <taxon>Glycyphagoidea</taxon>
        <taxon>Echimyopodidae</taxon>
        <taxon>Blomia</taxon>
    </lineage>
</organism>
<dbReference type="Proteomes" id="UP001142055">
    <property type="component" value="Chromosome 2"/>
</dbReference>
<dbReference type="Gene3D" id="3.40.50.1820">
    <property type="entry name" value="alpha/beta hydrolase"/>
    <property type="match status" value="1"/>
</dbReference>
<sequence>MISIQILEFANHLLDQLIGFYLTNPRTLSAIVIAAAYYVYYLRNVVQASVSSFKPLLISAEDGGQISLDWYDPDGNSEQCESSKCESVPHYSYNRPIAIFLPGLTGCSQAEYIKTLVPMAHDIGYRAVCVNYRGLGNTRLLTPRLYCAANDDDLRSALGHIRQFNPDSKIVAIGISMGGIILARYLISTGSKALVDAAFLVSVCFNFMEVVDSMERGLNYPLNQLLTKSLINIVLEHWQWFQDLPQFDIDVIRKCRNIREFDEAFTIRMFNFKTSSDYYRESSHKGRISCIKKPTFCINAADDMFAPIETLPIDEVQMSSHVAMLVTARGGHIGFMESLLPRRTASSYYSERVVGEYLKALYNISDIRCNLQCICNEPLSSTCFN</sequence>
<dbReference type="Pfam" id="PF00561">
    <property type="entry name" value="Abhydrolase_1"/>
    <property type="match status" value="1"/>
</dbReference>
<dbReference type="GO" id="GO:0051792">
    <property type="term" value="P:medium-chain fatty acid biosynthetic process"/>
    <property type="evidence" value="ECO:0007669"/>
    <property type="project" value="TreeGrafter"/>
</dbReference>
<accession>A0A9Q0M519</accession>
<evidence type="ECO:0000313" key="5">
    <source>
        <dbReference type="Proteomes" id="UP001142055"/>
    </source>
</evidence>
<dbReference type="InterPro" id="IPR012020">
    <property type="entry name" value="ABHD4"/>
</dbReference>
<dbReference type="EMBL" id="JAPWDV010000002">
    <property type="protein sequence ID" value="KAJ6219436.1"/>
    <property type="molecule type" value="Genomic_DNA"/>
</dbReference>
<dbReference type="PANTHER" id="PTHR10794">
    <property type="entry name" value="ABHYDROLASE DOMAIN-CONTAINING PROTEIN"/>
    <property type="match status" value="1"/>
</dbReference>
<protein>
    <recommendedName>
        <fullName evidence="3">AB hydrolase-1 domain-containing protein</fullName>
    </recommendedName>
</protein>
<reference evidence="4" key="1">
    <citation type="submission" date="2022-12" db="EMBL/GenBank/DDBJ databases">
        <title>Genome assemblies of Blomia tropicalis.</title>
        <authorList>
            <person name="Cui Y."/>
        </authorList>
    </citation>
    <scope>NUCLEOTIDE SEQUENCE</scope>
    <source>
        <tissue evidence="4">Adult mites</tissue>
    </source>
</reference>
<keyword evidence="5" id="KW-1185">Reference proteome</keyword>
<evidence type="ECO:0000313" key="4">
    <source>
        <dbReference type="EMBL" id="KAJ6219436.1"/>
    </source>
</evidence>
<feature type="active site" description="Charge relay system" evidence="2">
    <location>
        <position position="176"/>
    </location>
</feature>
<feature type="active site" description="Charge relay system" evidence="2">
    <location>
        <position position="332"/>
    </location>
</feature>
<dbReference type="OMA" id="GCCRTKI"/>